<sequence length="158" mass="18400">MELVPFIAQDFKVLIKWIDSAELNRLWGGPCYQFPLTHEQIEQHCAQQQVFPYLFMHQGAKLGFVELYYLEQGCYRICRVFIAPHARGNGLAKQMLQSLMTLAKQEHQCRHLSLGVFSHNTTALQCYQSLGFETVSSSISKDHNSGKEWLLYRMEKWL</sequence>
<dbReference type="InterPro" id="IPR050832">
    <property type="entry name" value="Bact_Acetyltransf"/>
</dbReference>
<dbReference type="Proteomes" id="UP000462621">
    <property type="component" value="Unassembled WGS sequence"/>
</dbReference>
<dbReference type="CDD" id="cd04301">
    <property type="entry name" value="NAT_SF"/>
    <property type="match status" value="1"/>
</dbReference>
<dbReference type="PANTHER" id="PTHR43877:SF2">
    <property type="entry name" value="AMINOALKYLPHOSPHONATE N-ACETYLTRANSFERASE-RELATED"/>
    <property type="match status" value="1"/>
</dbReference>
<dbReference type="AlphaFoldDB" id="A0A7X4LKQ8"/>
<comment type="caution">
    <text evidence="4">The sequence shown here is derived from an EMBL/GenBank/DDBJ whole genome shotgun (WGS) entry which is preliminary data.</text>
</comment>
<evidence type="ECO:0000256" key="1">
    <source>
        <dbReference type="ARBA" id="ARBA00022679"/>
    </source>
</evidence>
<gene>
    <name evidence="4" type="ORF">F9817_11250</name>
</gene>
<organism evidence="4 5">
    <name type="scientific">Vibrio eleionomae</name>
    <dbReference type="NCBI Taxonomy" id="2653505"/>
    <lineage>
        <taxon>Bacteria</taxon>
        <taxon>Pseudomonadati</taxon>
        <taxon>Pseudomonadota</taxon>
        <taxon>Gammaproteobacteria</taxon>
        <taxon>Vibrionales</taxon>
        <taxon>Vibrionaceae</taxon>
        <taxon>Vibrio</taxon>
    </lineage>
</organism>
<dbReference type="EMBL" id="WEKT01000017">
    <property type="protein sequence ID" value="MZI93768.1"/>
    <property type="molecule type" value="Genomic_DNA"/>
</dbReference>
<dbReference type="PANTHER" id="PTHR43877">
    <property type="entry name" value="AMINOALKYLPHOSPHONATE N-ACETYLTRANSFERASE-RELATED-RELATED"/>
    <property type="match status" value="1"/>
</dbReference>
<dbReference type="PROSITE" id="PS51186">
    <property type="entry name" value="GNAT"/>
    <property type="match status" value="1"/>
</dbReference>
<accession>A0A7X4LKQ8</accession>
<evidence type="ECO:0000313" key="4">
    <source>
        <dbReference type="EMBL" id="MZI93768.1"/>
    </source>
</evidence>
<evidence type="ECO:0000313" key="5">
    <source>
        <dbReference type="Proteomes" id="UP000462621"/>
    </source>
</evidence>
<keyword evidence="5" id="KW-1185">Reference proteome</keyword>
<dbReference type="InterPro" id="IPR016181">
    <property type="entry name" value="Acyl_CoA_acyltransferase"/>
</dbReference>
<name>A0A7X4LKQ8_9VIBR</name>
<reference evidence="4 5" key="1">
    <citation type="submission" date="2019-10" db="EMBL/GenBank/DDBJ databases">
        <title>Vibrio sp. nov. isolated from a shrimp pond.</title>
        <authorList>
            <person name="Gomez-Gil B."/>
            <person name="Enciso-Ibarra J."/>
            <person name="Enciso-Ibarra K."/>
            <person name="Bolan-Mejia C."/>
        </authorList>
    </citation>
    <scope>NUCLEOTIDE SEQUENCE [LARGE SCALE GENOMIC DNA]</scope>
    <source>
        <strain evidence="4 5">CAIM 722</strain>
    </source>
</reference>
<protein>
    <submittedName>
        <fullName evidence="4">GNAT family N-acetyltransferase</fullName>
    </submittedName>
</protein>
<dbReference type="InterPro" id="IPR000182">
    <property type="entry name" value="GNAT_dom"/>
</dbReference>
<dbReference type="RefSeq" id="WP_161155542.1">
    <property type="nucleotide sequence ID" value="NZ_WEKT01000017.1"/>
</dbReference>
<dbReference type="GO" id="GO:0016747">
    <property type="term" value="F:acyltransferase activity, transferring groups other than amino-acyl groups"/>
    <property type="evidence" value="ECO:0007669"/>
    <property type="project" value="InterPro"/>
</dbReference>
<dbReference type="Pfam" id="PF00583">
    <property type="entry name" value="Acetyltransf_1"/>
    <property type="match status" value="1"/>
</dbReference>
<dbReference type="SUPFAM" id="SSF55729">
    <property type="entry name" value="Acyl-CoA N-acyltransferases (Nat)"/>
    <property type="match status" value="1"/>
</dbReference>
<evidence type="ECO:0000256" key="2">
    <source>
        <dbReference type="ARBA" id="ARBA00023315"/>
    </source>
</evidence>
<feature type="domain" description="N-acetyltransferase" evidence="3">
    <location>
        <begin position="1"/>
        <end position="158"/>
    </location>
</feature>
<keyword evidence="2" id="KW-0012">Acyltransferase</keyword>
<keyword evidence="1 4" id="KW-0808">Transferase</keyword>
<proteinExistence type="predicted"/>
<evidence type="ECO:0000259" key="3">
    <source>
        <dbReference type="PROSITE" id="PS51186"/>
    </source>
</evidence>
<dbReference type="Gene3D" id="3.40.630.30">
    <property type="match status" value="1"/>
</dbReference>